<dbReference type="AlphaFoldDB" id="A0A2W0C310"/>
<proteinExistence type="predicted"/>
<evidence type="ECO:0000313" key="2">
    <source>
        <dbReference type="Proteomes" id="UP000247459"/>
    </source>
</evidence>
<dbReference type="EMBL" id="PRLG01000029">
    <property type="protein sequence ID" value="PYY26853.1"/>
    <property type="molecule type" value="Genomic_DNA"/>
</dbReference>
<sequence>MITEPIVTYEEAVQRIHTAGLLPLAPLFPDFPSLSSLTPSENWHTDSPLDPWLWRSRLAEEGAAAYGKFVKKKAILISRECFPWVHRLLSDSRTIQEQYDAGLLSRDAFKLYERIEDQEGIDGRALRAQAGFGAKEDKKAFDQGLLDLQSRTAIVISGTKEKEGLADGKVAWNSSSYETAGHWMSRQGIEPFNGSITEARDLLLDKLVEHTTEAGLVKIKKALGIV</sequence>
<reference evidence="1 2" key="1">
    <citation type="submission" date="2018-01" db="EMBL/GenBank/DDBJ databases">
        <title>Genome sequence of the PGP bacterium Paenibacillus illinoisensis E3.</title>
        <authorList>
            <person name="Rolli E."/>
            <person name="Marasco R."/>
            <person name="Bessem C."/>
            <person name="Michoud G."/>
            <person name="Gaiarsa S."/>
            <person name="Borin S."/>
            <person name="Daffonchio D."/>
        </authorList>
    </citation>
    <scope>NUCLEOTIDE SEQUENCE [LARGE SCALE GENOMIC DNA]</scope>
    <source>
        <strain evidence="1 2">E3</strain>
    </source>
</reference>
<dbReference type="Proteomes" id="UP000247459">
    <property type="component" value="Unassembled WGS sequence"/>
</dbReference>
<comment type="caution">
    <text evidence="1">The sequence shown here is derived from an EMBL/GenBank/DDBJ whole genome shotgun (WGS) entry which is preliminary data.</text>
</comment>
<name>A0A2W0C310_9BACL</name>
<dbReference type="OrthoDB" id="1067148at2"/>
<organism evidence="1 2">
    <name type="scientific">Paenibacillus illinoisensis</name>
    <dbReference type="NCBI Taxonomy" id="59845"/>
    <lineage>
        <taxon>Bacteria</taxon>
        <taxon>Bacillati</taxon>
        <taxon>Bacillota</taxon>
        <taxon>Bacilli</taxon>
        <taxon>Bacillales</taxon>
        <taxon>Paenibacillaceae</taxon>
        <taxon>Paenibacillus</taxon>
    </lineage>
</organism>
<evidence type="ECO:0000313" key="1">
    <source>
        <dbReference type="EMBL" id="PYY26853.1"/>
    </source>
</evidence>
<dbReference type="RefSeq" id="WP_110822646.1">
    <property type="nucleotide sequence ID" value="NZ_JAXBDC010000001.1"/>
</dbReference>
<accession>A0A2W0C310</accession>
<protein>
    <submittedName>
        <fullName evidence="1">Uncharacterized protein</fullName>
    </submittedName>
</protein>
<gene>
    <name evidence="1" type="ORF">PIL02S_06273</name>
</gene>
<dbReference type="Pfam" id="PF24741">
    <property type="entry name" value="AlkZ-rel"/>
    <property type="match status" value="1"/>
</dbReference>
<dbReference type="InterPro" id="IPR056298">
    <property type="entry name" value="AlkZ-rel"/>
</dbReference>